<evidence type="ECO:0000313" key="1">
    <source>
        <dbReference type="EMBL" id="MCK6263985.1"/>
    </source>
</evidence>
<name>A0A9X1XKS6_9VIBR</name>
<organism evidence="1 2">
    <name type="scientific">Vibrio amylolyticus</name>
    <dbReference type="NCBI Taxonomy" id="2847292"/>
    <lineage>
        <taxon>Bacteria</taxon>
        <taxon>Pseudomonadati</taxon>
        <taxon>Pseudomonadota</taxon>
        <taxon>Gammaproteobacteria</taxon>
        <taxon>Vibrionales</taxon>
        <taxon>Vibrionaceae</taxon>
        <taxon>Vibrio</taxon>
    </lineage>
</organism>
<dbReference type="AlphaFoldDB" id="A0A9X1XKS6"/>
<gene>
    <name evidence="1" type="ORF">KP803_11960</name>
</gene>
<proteinExistence type="predicted"/>
<sequence length="178" mass="20089">MSTLEQVCNDVGLAQLPQVIAKQILWAEWQASQQPLFTRVLENKPETEVSLHLLGLLTKSHIELMASFASHIESITQMKKAIGESVGGEHVNKFKTSHIDELVLITHAWMYIQGHLSMDFSLANDHAQQTANLLTKLSTKDTQQLRSEFLKSFYAGKPQSSTSENSSLWDKIKRLFSH</sequence>
<reference evidence="1" key="1">
    <citation type="submission" date="2021-11" db="EMBL/GenBank/DDBJ databases">
        <title>Vibrio ZSDE26 sp. nov. and Vibrio ZSDZ34 sp. nov., isolated from coastal seawater in Qingdao.</title>
        <authorList>
            <person name="Zhang P."/>
        </authorList>
    </citation>
    <scope>NUCLEOTIDE SEQUENCE</scope>
    <source>
        <strain evidence="1">ZSDE26</strain>
    </source>
</reference>
<keyword evidence="2" id="KW-1185">Reference proteome</keyword>
<dbReference type="Proteomes" id="UP001139559">
    <property type="component" value="Unassembled WGS sequence"/>
</dbReference>
<evidence type="ECO:0000313" key="2">
    <source>
        <dbReference type="Proteomes" id="UP001139559"/>
    </source>
</evidence>
<dbReference type="RefSeq" id="WP_248009071.1">
    <property type="nucleotide sequence ID" value="NZ_JAJHVV010000007.1"/>
</dbReference>
<accession>A0A9X1XKS6</accession>
<dbReference type="EMBL" id="JAJHVV010000007">
    <property type="protein sequence ID" value="MCK6263985.1"/>
    <property type="molecule type" value="Genomic_DNA"/>
</dbReference>
<comment type="caution">
    <text evidence="1">The sequence shown here is derived from an EMBL/GenBank/DDBJ whole genome shotgun (WGS) entry which is preliminary data.</text>
</comment>
<protein>
    <submittedName>
        <fullName evidence="1">Uncharacterized protein</fullName>
    </submittedName>
</protein>